<dbReference type="CDD" id="cd00202">
    <property type="entry name" value="ZnF_GATA"/>
    <property type="match status" value="1"/>
</dbReference>
<feature type="region of interest" description="Disordered" evidence="9">
    <location>
        <begin position="623"/>
        <end position="644"/>
    </location>
</feature>
<dbReference type="InterPro" id="IPR039355">
    <property type="entry name" value="Transcription_factor_GATA"/>
</dbReference>
<dbReference type="RefSeq" id="XP_007766527.1">
    <property type="nucleotide sequence ID" value="XM_007768337.1"/>
</dbReference>
<feature type="compositionally biased region" description="Polar residues" evidence="9">
    <location>
        <begin position="136"/>
        <end position="149"/>
    </location>
</feature>
<dbReference type="SMART" id="SM00401">
    <property type="entry name" value="ZnF_GATA"/>
    <property type="match status" value="1"/>
</dbReference>
<feature type="region of interest" description="Disordered" evidence="9">
    <location>
        <begin position="99"/>
        <end position="314"/>
    </location>
</feature>
<feature type="compositionally biased region" description="Polar residues" evidence="9">
    <location>
        <begin position="858"/>
        <end position="876"/>
    </location>
</feature>
<evidence type="ECO:0000259" key="10">
    <source>
        <dbReference type="PROSITE" id="PS50114"/>
    </source>
</evidence>
<feature type="compositionally biased region" description="Low complexity" evidence="9">
    <location>
        <begin position="877"/>
        <end position="902"/>
    </location>
</feature>
<feature type="region of interest" description="Disordered" evidence="9">
    <location>
        <begin position="1"/>
        <end position="43"/>
    </location>
</feature>
<dbReference type="PRINTS" id="PR00619">
    <property type="entry name" value="GATAZNFINGER"/>
</dbReference>
<evidence type="ECO:0000256" key="4">
    <source>
        <dbReference type="ARBA" id="ARBA00022833"/>
    </source>
</evidence>
<dbReference type="FunFam" id="3.30.50.10:FF:000007">
    <property type="entry name" value="Nitrogen regulatory AreA, N-terminal"/>
    <property type="match status" value="1"/>
</dbReference>
<feature type="region of interest" description="Disordered" evidence="9">
    <location>
        <begin position="769"/>
        <end position="791"/>
    </location>
</feature>
<evidence type="ECO:0000256" key="7">
    <source>
        <dbReference type="ARBA" id="ARBA00023242"/>
    </source>
</evidence>
<evidence type="ECO:0000256" key="2">
    <source>
        <dbReference type="ARBA" id="ARBA00022723"/>
    </source>
</evidence>
<comment type="subcellular location">
    <subcellularLocation>
        <location evidence="1">Nucleus</location>
    </subcellularLocation>
</comment>
<dbReference type="Gene3D" id="3.30.50.10">
    <property type="entry name" value="Erythroid Transcription Factor GATA-1, subunit A"/>
    <property type="match status" value="1"/>
</dbReference>
<protein>
    <recommendedName>
        <fullName evidence="10">GATA-type domain-containing protein</fullName>
    </recommendedName>
</protein>
<feature type="compositionally biased region" description="Low complexity" evidence="9">
    <location>
        <begin position="263"/>
        <end position="276"/>
    </location>
</feature>
<feature type="region of interest" description="Disordered" evidence="9">
    <location>
        <begin position="414"/>
        <end position="435"/>
    </location>
</feature>
<dbReference type="PROSITE" id="PS50114">
    <property type="entry name" value="GATA_ZN_FINGER_2"/>
    <property type="match status" value="1"/>
</dbReference>
<evidence type="ECO:0000313" key="12">
    <source>
        <dbReference type="Proteomes" id="UP000053558"/>
    </source>
</evidence>
<dbReference type="GO" id="GO:0045944">
    <property type="term" value="P:positive regulation of transcription by RNA polymerase II"/>
    <property type="evidence" value="ECO:0007669"/>
    <property type="project" value="TreeGrafter"/>
</dbReference>
<keyword evidence="7" id="KW-0539">Nucleus</keyword>
<keyword evidence="2" id="KW-0479">Metal-binding</keyword>
<dbReference type="Proteomes" id="UP000053558">
    <property type="component" value="Unassembled WGS sequence"/>
</dbReference>
<evidence type="ECO:0000256" key="8">
    <source>
        <dbReference type="PROSITE-ProRule" id="PRU00094"/>
    </source>
</evidence>
<proteinExistence type="predicted"/>
<feature type="domain" description="GATA-type" evidence="10">
    <location>
        <begin position="967"/>
        <end position="1020"/>
    </location>
</feature>
<feature type="compositionally biased region" description="Polar residues" evidence="9">
    <location>
        <begin position="930"/>
        <end position="939"/>
    </location>
</feature>
<feature type="compositionally biased region" description="Low complexity" evidence="9">
    <location>
        <begin position="950"/>
        <end position="963"/>
    </location>
</feature>
<accession>A0A5M3MVF4</accession>
<keyword evidence="12" id="KW-1185">Reference proteome</keyword>
<evidence type="ECO:0000256" key="9">
    <source>
        <dbReference type="SAM" id="MobiDB-lite"/>
    </source>
</evidence>
<evidence type="ECO:0000256" key="5">
    <source>
        <dbReference type="ARBA" id="ARBA00023015"/>
    </source>
</evidence>
<dbReference type="Pfam" id="PF00320">
    <property type="entry name" value="GATA"/>
    <property type="match status" value="1"/>
</dbReference>
<dbReference type="GeneID" id="19210185"/>
<dbReference type="PANTHER" id="PTHR10071:SF281">
    <property type="entry name" value="BOX A-BINDING FACTOR-RELATED"/>
    <property type="match status" value="1"/>
</dbReference>
<feature type="compositionally biased region" description="Polar residues" evidence="9">
    <location>
        <begin position="1055"/>
        <end position="1068"/>
    </location>
</feature>
<dbReference type="GO" id="GO:0000978">
    <property type="term" value="F:RNA polymerase II cis-regulatory region sequence-specific DNA binding"/>
    <property type="evidence" value="ECO:0007669"/>
    <property type="project" value="TreeGrafter"/>
</dbReference>
<feature type="compositionally biased region" description="Polar residues" evidence="9">
    <location>
        <begin position="773"/>
        <end position="782"/>
    </location>
</feature>
<dbReference type="AlphaFoldDB" id="A0A5M3MVF4"/>
<feature type="compositionally biased region" description="Low complexity" evidence="9">
    <location>
        <begin position="1"/>
        <end position="25"/>
    </location>
</feature>
<feature type="compositionally biased region" description="Polar residues" evidence="9">
    <location>
        <begin position="1093"/>
        <end position="1103"/>
    </location>
</feature>
<keyword evidence="3 8" id="KW-0863">Zinc-finger</keyword>
<feature type="compositionally biased region" description="Low complexity" evidence="9">
    <location>
        <begin position="235"/>
        <end position="246"/>
    </location>
</feature>
<evidence type="ECO:0000313" key="11">
    <source>
        <dbReference type="EMBL" id="EIW83030.1"/>
    </source>
</evidence>
<gene>
    <name evidence="11" type="ORF">CONPUDRAFT_81125</name>
</gene>
<dbReference type="SUPFAM" id="SSF57716">
    <property type="entry name" value="Glucocorticoid receptor-like (DNA-binding domain)"/>
    <property type="match status" value="1"/>
</dbReference>
<dbReference type="InterPro" id="IPR000679">
    <property type="entry name" value="Znf_GATA"/>
</dbReference>
<organism evidence="11 12">
    <name type="scientific">Coniophora puteana (strain RWD-64-598)</name>
    <name type="common">Brown rot fungus</name>
    <dbReference type="NCBI Taxonomy" id="741705"/>
    <lineage>
        <taxon>Eukaryota</taxon>
        <taxon>Fungi</taxon>
        <taxon>Dikarya</taxon>
        <taxon>Basidiomycota</taxon>
        <taxon>Agaricomycotina</taxon>
        <taxon>Agaricomycetes</taxon>
        <taxon>Agaricomycetidae</taxon>
        <taxon>Boletales</taxon>
        <taxon>Coniophorineae</taxon>
        <taxon>Coniophoraceae</taxon>
        <taxon>Coniophora</taxon>
    </lineage>
</organism>
<reference evidence="12" key="1">
    <citation type="journal article" date="2012" name="Science">
        <title>The Paleozoic origin of enzymatic lignin decomposition reconstructed from 31 fungal genomes.</title>
        <authorList>
            <person name="Floudas D."/>
            <person name="Binder M."/>
            <person name="Riley R."/>
            <person name="Barry K."/>
            <person name="Blanchette R.A."/>
            <person name="Henrissat B."/>
            <person name="Martinez A.T."/>
            <person name="Otillar R."/>
            <person name="Spatafora J.W."/>
            <person name="Yadav J.S."/>
            <person name="Aerts A."/>
            <person name="Benoit I."/>
            <person name="Boyd A."/>
            <person name="Carlson A."/>
            <person name="Copeland A."/>
            <person name="Coutinho P.M."/>
            <person name="de Vries R.P."/>
            <person name="Ferreira P."/>
            <person name="Findley K."/>
            <person name="Foster B."/>
            <person name="Gaskell J."/>
            <person name="Glotzer D."/>
            <person name="Gorecki P."/>
            <person name="Heitman J."/>
            <person name="Hesse C."/>
            <person name="Hori C."/>
            <person name="Igarashi K."/>
            <person name="Jurgens J.A."/>
            <person name="Kallen N."/>
            <person name="Kersten P."/>
            <person name="Kohler A."/>
            <person name="Kuees U."/>
            <person name="Kumar T.K.A."/>
            <person name="Kuo A."/>
            <person name="LaButti K."/>
            <person name="Larrondo L.F."/>
            <person name="Lindquist E."/>
            <person name="Ling A."/>
            <person name="Lombard V."/>
            <person name="Lucas S."/>
            <person name="Lundell T."/>
            <person name="Martin R."/>
            <person name="McLaughlin D.J."/>
            <person name="Morgenstern I."/>
            <person name="Morin E."/>
            <person name="Murat C."/>
            <person name="Nagy L.G."/>
            <person name="Nolan M."/>
            <person name="Ohm R.A."/>
            <person name="Patyshakuliyeva A."/>
            <person name="Rokas A."/>
            <person name="Ruiz-Duenas F.J."/>
            <person name="Sabat G."/>
            <person name="Salamov A."/>
            <person name="Samejima M."/>
            <person name="Schmutz J."/>
            <person name="Slot J.C."/>
            <person name="St John F."/>
            <person name="Stenlid J."/>
            <person name="Sun H."/>
            <person name="Sun S."/>
            <person name="Syed K."/>
            <person name="Tsang A."/>
            <person name="Wiebenga A."/>
            <person name="Young D."/>
            <person name="Pisabarro A."/>
            <person name="Eastwood D.C."/>
            <person name="Martin F."/>
            <person name="Cullen D."/>
            <person name="Grigoriev I.V."/>
            <person name="Hibbett D.S."/>
        </authorList>
    </citation>
    <scope>NUCLEOTIDE SEQUENCE [LARGE SCALE GENOMIC DNA]</scope>
    <source>
        <strain evidence="12">RWD-64-598 SS2</strain>
    </source>
</reference>
<dbReference type="InterPro" id="IPR013088">
    <property type="entry name" value="Znf_NHR/GATA"/>
</dbReference>
<keyword evidence="5" id="KW-0805">Transcription regulation</keyword>
<dbReference type="EMBL" id="JH711576">
    <property type="protein sequence ID" value="EIW83030.1"/>
    <property type="molecule type" value="Genomic_DNA"/>
</dbReference>
<dbReference type="PROSITE" id="PS00344">
    <property type="entry name" value="GATA_ZN_FINGER_1"/>
    <property type="match status" value="1"/>
</dbReference>
<dbReference type="OrthoDB" id="2157641at2759"/>
<keyword evidence="6" id="KW-0804">Transcription</keyword>
<dbReference type="Pfam" id="PF08550">
    <property type="entry name" value="GATA_AreA"/>
    <property type="match status" value="1"/>
</dbReference>
<sequence length="1103" mass="117798">MSFSPHPSEPSSHPSSIPSSLTSSPWTQHAPLASPGLSHSMTYMLNQPLPQNHLQEPSSSHNTLHPLSSDWNNLFSAPLSPAVFATLAANGVFSVPPAPPVPSGNETHRYNMMPPQSIAARGSSSRFQPDPPGSWSHDSPQQHVGSSHANRPAIMRAHSSSATVSGISDKKEKDGVAESMHHMNSLSPVSGRPHLEKSRMPQSEGSYLLGTNHKSDGTPSGSGSYGQFMHGDALSSSTSSYPSYTPATQERSNVGVPPSLWMSPTSTTTATTTPSAYNDLAQLSIPSNPSHNSLTTSSLSGHKEPSSSTSNSMDSKSALLSDIFSDDLFSNPSVDTGGTSAFTSPRPTGSPDLEFSMPLSADSPEELAKQDPLATQVWKMYARTKAHLPHAQRMENLTWRMMALALKKKKDEDDLLGRNGEQPVGGLPGQADMSLGGVANSEEERGRRIDKGKGKVQVVGFDGTNQDGTEDDDVVPMDWRAMSRSRSRVAMDWRPQSRSRSRPPMTLDMSTQLDGRLSFTSAGHGPGLNIEKQTERRFGPEGDVSRTVAASPRIPIPGTSALSASRHDTTVHGLPAVYEQQQLPFPSLDPLQTHLHFDDHFNHALSAFDHSTFHPSSLPATHLHHAFRPTTPDPQSSHPQRTFPRHVRKTSFDHTIEKDGILAEIRGRHQVNGKPRSPDSLLGYKRRAVEHHVESMLRSDPSNVDGNHSAHDPETYLTNSSFPTSSFNFSFPPYDGLFSLAGTAQSAPQGHFSHLHGPDDAALHDVRYHDNSRQSSLANGYNPNPPDGGLSAAAAAATAAMTEGYPTFTGTDDALDYHQLLSLTYPALDTSNNGNLSQGPFTHVDPTQILSAEQDNGLVQSYHPSPSSDGWGNGVNSSSAASPEPYAASGTSSPPSVDSSSTNTNQPRKFASTKRVQDIQRKKTVGASKSAGNTASESPTLEPATTEDSANGAQGKNNNNANNEDGDQTPTACTNCQTTNTPLWRRDPEGQPLCNACGLFYKLHGVVRPLSLKTDVIKKRNRASGAPSSSSRKGGSALPKIASSSTRPRASTTSVMPSQLAGSRSTPNGRAGVGAGVNTLNSGTLAMKRQRRTSAGLQGSTRS</sequence>
<feature type="compositionally biased region" description="Polar residues" evidence="9">
    <location>
        <begin position="284"/>
        <end position="300"/>
    </location>
</feature>
<feature type="compositionally biased region" description="Low complexity" evidence="9">
    <location>
        <begin position="1042"/>
        <end position="1054"/>
    </location>
</feature>
<dbReference type="InterPro" id="IPR013860">
    <property type="entry name" value="AreA_GATA"/>
</dbReference>
<comment type="caution">
    <text evidence="11">The sequence shown here is derived from an EMBL/GenBank/DDBJ whole genome shotgun (WGS) entry which is preliminary data.</text>
</comment>
<feature type="region of interest" description="Disordered" evidence="9">
    <location>
        <begin position="1019"/>
        <end position="1103"/>
    </location>
</feature>
<evidence type="ECO:0000256" key="1">
    <source>
        <dbReference type="ARBA" id="ARBA00004123"/>
    </source>
</evidence>
<dbReference type="GO" id="GO:0005634">
    <property type="term" value="C:nucleus"/>
    <property type="evidence" value="ECO:0007669"/>
    <property type="project" value="UniProtKB-SubCell"/>
</dbReference>
<dbReference type="GO" id="GO:0000981">
    <property type="term" value="F:DNA-binding transcription factor activity, RNA polymerase II-specific"/>
    <property type="evidence" value="ECO:0007669"/>
    <property type="project" value="TreeGrafter"/>
</dbReference>
<evidence type="ECO:0000256" key="6">
    <source>
        <dbReference type="ARBA" id="ARBA00023163"/>
    </source>
</evidence>
<name>A0A5M3MVF4_CONPW</name>
<feature type="region of interest" description="Disordered" evidence="9">
    <location>
        <begin position="858"/>
        <end position="970"/>
    </location>
</feature>
<feature type="compositionally biased region" description="Basic and acidic residues" evidence="9">
    <location>
        <begin position="168"/>
        <end position="181"/>
    </location>
</feature>
<dbReference type="PANTHER" id="PTHR10071">
    <property type="entry name" value="TRANSCRIPTION FACTOR GATA FAMILY MEMBER"/>
    <property type="match status" value="1"/>
</dbReference>
<dbReference type="GO" id="GO:0000122">
    <property type="term" value="P:negative regulation of transcription by RNA polymerase II"/>
    <property type="evidence" value="ECO:0007669"/>
    <property type="project" value="TreeGrafter"/>
</dbReference>
<keyword evidence="4" id="KW-0862">Zinc</keyword>
<dbReference type="OMA" id="MDWRPTS"/>
<dbReference type="GO" id="GO:0008270">
    <property type="term" value="F:zinc ion binding"/>
    <property type="evidence" value="ECO:0007669"/>
    <property type="project" value="UniProtKB-KW"/>
</dbReference>
<dbReference type="KEGG" id="cput:CONPUDRAFT_81125"/>
<evidence type="ECO:0000256" key="3">
    <source>
        <dbReference type="ARBA" id="ARBA00022771"/>
    </source>
</evidence>